<evidence type="ECO:0000256" key="10">
    <source>
        <dbReference type="RuleBase" id="RU003693"/>
    </source>
</evidence>
<evidence type="ECO:0000256" key="2">
    <source>
        <dbReference type="ARBA" id="ARBA00004746"/>
    </source>
</evidence>
<dbReference type="Pfam" id="PF00155">
    <property type="entry name" value="Aminotran_1_2"/>
    <property type="match status" value="1"/>
</dbReference>
<dbReference type="AlphaFoldDB" id="A0A420W9L3"/>
<dbReference type="SUPFAM" id="SSF53383">
    <property type="entry name" value="PLP-dependent transferases"/>
    <property type="match status" value="1"/>
</dbReference>
<dbReference type="PANTHER" id="PTHR13693">
    <property type="entry name" value="CLASS II AMINOTRANSFERASE/8-AMINO-7-OXONONANOATE SYNTHASE"/>
    <property type="match status" value="1"/>
</dbReference>
<dbReference type="InterPro" id="IPR015424">
    <property type="entry name" value="PyrdxlP-dep_Trfase"/>
</dbReference>
<evidence type="ECO:0000256" key="1">
    <source>
        <dbReference type="ARBA" id="ARBA00001933"/>
    </source>
</evidence>
<dbReference type="Proteomes" id="UP000280881">
    <property type="component" value="Unassembled WGS sequence"/>
</dbReference>
<keyword evidence="7 9" id="KW-0663">Pyridoxal phosphate</keyword>
<dbReference type="InterPro" id="IPR015422">
    <property type="entry name" value="PyrdxlP-dep_Trfase_small"/>
</dbReference>
<proteinExistence type="inferred from homology"/>
<evidence type="ECO:0000313" key="13">
    <source>
        <dbReference type="Proteomes" id="UP000280881"/>
    </source>
</evidence>
<dbReference type="InterPro" id="IPR015421">
    <property type="entry name" value="PyrdxlP-dep_Trfase_major"/>
</dbReference>
<dbReference type="InterPro" id="IPR004723">
    <property type="entry name" value="AONS_Archaea/Proteobacteria"/>
</dbReference>
<evidence type="ECO:0000256" key="8">
    <source>
        <dbReference type="ARBA" id="ARBA00047715"/>
    </source>
</evidence>
<dbReference type="UniPathway" id="UPA00078"/>
<gene>
    <name evidence="12" type="ORF">C7457_0854</name>
</gene>
<comment type="function">
    <text evidence="10">Catalyzes the decarboxylative condensation of pimeloyl-[acyl-carrier protein] and L-alanine to produce 8-amino-7-oxononanoate (AON), [acyl-carrier protein], and carbon dioxide.</text>
</comment>
<dbReference type="PANTHER" id="PTHR13693:SF100">
    <property type="entry name" value="8-AMINO-7-OXONONANOATE SYNTHASE"/>
    <property type="match status" value="1"/>
</dbReference>
<evidence type="ECO:0000256" key="7">
    <source>
        <dbReference type="ARBA" id="ARBA00022898"/>
    </source>
</evidence>
<dbReference type="Gene3D" id="3.40.640.10">
    <property type="entry name" value="Type I PLP-dependent aspartate aminotransferase-like (Major domain)"/>
    <property type="match status" value="1"/>
</dbReference>
<dbReference type="EMBL" id="RBIE01000001">
    <property type="protein sequence ID" value="RKQ63965.1"/>
    <property type="molecule type" value="Genomic_DNA"/>
</dbReference>
<keyword evidence="6" id="KW-0093">Biotin biosynthesis</keyword>
<accession>A0A420W9L3</accession>
<feature type="domain" description="Aminotransferase class I/classII large" evidence="11">
    <location>
        <begin position="37"/>
        <end position="360"/>
    </location>
</feature>
<dbReference type="GO" id="GO:0030170">
    <property type="term" value="F:pyridoxal phosphate binding"/>
    <property type="evidence" value="ECO:0007669"/>
    <property type="project" value="InterPro"/>
</dbReference>
<dbReference type="InterPro" id="IPR004839">
    <property type="entry name" value="Aminotransferase_I/II_large"/>
</dbReference>
<dbReference type="EC" id="2.3.1.47" evidence="10"/>
<dbReference type="GO" id="GO:0009102">
    <property type="term" value="P:biotin biosynthetic process"/>
    <property type="evidence" value="ECO:0007669"/>
    <property type="project" value="UniProtKB-UniRule"/>
</dbReference>
<comment type="similarity">
    <text evidence="3 10">Belongs to the class-II pyridoxal-phosphate-dependent aminotransferase family. BioF subfamily.</text>
</comment>
<dbReference type="CDD" id="cd06454">
    <property type="entry name" value="KBL_like"/>
    <property type="match status" value="1"/>
</dbReference>
<evidence type="ECO:0000256" key="4">
    <source>
        <dbReference type="ARBA" id="ARBA00011738"/>
    </source>
</evidence>
<keyword evidence="13" id="KW-1185">Reference proteome</keyword>
<evidence type="ECO:0000256" key="6">
    <source>
        <dbReference type="ARBA" id="ARBA00022756"/>
    </source>
</evidence>
<evidence type="ECO:0000259" key="11">
    <source>
        <dbReference type="Pfam" id="PF00155"/>
    </source>
</evidence>
<organism evidence="12 13">
    <name type="scientific">Thermovibrio guaymasensis</name>
    <dbReference type="NCBI Taxonomy" id="240167"/>
    <lineage>
        <taxon>Bacteria</taxon>
        <taxon>Pseudomonadati</taxon>
        <taxon>Aquificota</taxon>
        <taxon>Aquificia</taxon>
        <taxon>Desulfurobacteriales</taxon>
        <taxon>Desulfurobacteriaceae</taxon>
        <taxon>Thermovibrio</taxon>
    </lineage>
</organism>
<keyword evidence="5 10" id="KW-0808">Transferase</keyword>
<reference evidence="12 13" key="1">
    <citation type="submission" date="2018-10" db="EMBL/GenBank/DDBJ databases">
        <title>Genomic Encyclopedia of Type Strains, Phase IV (KMG-IV): sequencing the most valuable type-strain genomes for metagenomic binning, comparative biology and taxonomic classification.</title>
        <authorList>
            <person name="Goeker M."/>
        </authorList>
    </citation>
    <scope>NUCLEOTIDE SEQUENCE [LARGE SCALE GENOMIC DNA]</scope>
    <source>
        <strain evidence="12 13">DSM 15521</strain>
    </source>
</reference>
<protein>
    <recommendedName>
        <fullName evidence="10">8-amino-7-ketopelargonate synthase</fullName>
        <ecNumber evidence="10">2.3.1.47</ecNumber>
    </recommendedName>
</protein>
<comment type="cofactor">
    <cofactor evidence="1 9 10">
        <name>pyridoxal 5'-phosphate</name>
        <dbReference type="ChEBI" id="CHEBI:597326"/>
    </cofactor>
</comment>
<comment type="subunit">
    <text evidence="4 10">Homodimer.</text>
</comment>
<comment type="catalytic activity">
    <reaction evidence="8 10">
        <text>6-carboxyhexanoyl-[ACP] + L-alanine + H(+) = (8S)-8-amino-7-oxononanoate + holo-[ACP] + CO2</text>
        <dbReference type="Rhea" id="RHEA:42288"/>
        <dbReference type="Rhea" id="RHEA-COMP:9685"/>
        <dbReference type="Rhea" id="RHEA-COMP:9955"/>
        <dbReference type="ChEBI" id="CHEBI:15378"/>
        <dbReference type="ChEBI" id="CHEBI:16526"/>
        <dbReference type="ChEBI" id="CHEBI:57972"/>
        <dbReference type="ChEBI" id="CHEBI:64479"/>
        <dbReference type="ChEBI" id="CHEBI:78846"/>
        <dbReference type="ChEBI" id="CHEBI:149468"/>
        <dbReference type="EC" id="2.3.1.47"/>
    </reaction>
</comment>
<name>A0A420W9L3_9BACT</name>
<comment type="pathway">
    <text evidence="2 10">Cofactor biosynthesis; biotin biosynthesis.</text>
</comment>
<dbReference type="NCBIfam" id="TIGR00858">
    <property type="entry name" value="bioF"/>
    <property type="match status" value="1"/>
</dbReference>
<evidence type="ECO:0000256" key="5">
    <source>
        <dbReference type="ARBA" id="ARBA00022679"/>
    </source>
</evidence>
<evidence type="ECO:0000256" key="9">
    <source>
        <dbReference type="PIRSR" id="PIRSR604723-51"/>
    </source>
</evidence>
<dbReference type="Gene3D" id="3.90.1150.10">
    <property type="entry name" value="Aspartate Aminotransferase, domain 1"/>
    <property type="match status" value="1"/>
</dbReference>
<dbReference type="PROSITE" id="PS00599">
    <property type="entry name" value="AA_TRANSFER_CLASS_2"/>
    <property type="match status" value="1"/>
</dbReference>
<dbReference type="GO" id="GO:0008710">
    <property type="term" value="F:8-amino-7-oxononanoate synthase activity"/>
    <property type="evidence" value="ECO:0007669"/>
    <property type="project" value="UniProtKB-UniRule"/>
</dbReference>
<dbReference type="InterPro" id="IPR050087">
    <property type="entry name" value="AON_synthase_class-II"/>
</dbReference>
<evidence type="ECO:0000313" key="12">
    <source>
        <dbReference type="EMBL" id="RKQ63965.1"/>
    </source>
</evidence>
<feature type="modified residue" description="N6-(pyridoxal phosphate)lysine" evidence="9">
    <location>
        <position position="230"/>
    </location>
</feature>
<dbReference type="InterPro" id="IPR001917">
    <property type="entry name" value="Aminotrans_II_pyridoxalP_BS"/>
</dbReference>
<sequence length="364" mass="41328">MDFMRKEIEELIGKKLYRELREIETPQGKRVVVEGRELLNFSSNDYLGLAKEFDCECLEKWGTGSGASRLVCGNFKVHRELERRLAELKKTEECLLFSTGYMANLGVISTLAGKGDLILSDRLNHASIIDGIRLSKAEKVIYPHRDWQFVKDYLKKNRKEFNRCLIVTDSVFSMDGDIAPLNELFQIKDEFDAVLVIDDAHATGVVGWSSLELFNVEPDKRTVIVGTLGKALGTFGAFVCGSKVLREYLINKCRSFIFTTALPPFIACQTLKNIEKVPERRKRLIKLINFFKKLSGIESSSAIFPYIVGDEEKALKLSEILLKKGFLVPAIRPPTVKESRLRITVTSEHSEEEVEKLWREIKGG</sequence>
<evidence type="ECO:0000256" key="3">
    <source>
        <dbReference type="ARBA" id="ARBA00010008"/>
    </source>
</evidence>
<comment type="caution">
    <text evidence="12">The sequence shown here is derived from an EMBL/GenBank/DDBJ whole genome shotgun (WGS) entry which is preliminary data.</text>
</comment>